<protein>
    <recommendedName>
        <fullName evidence="5">Trafficking protein particle complex subunit</fullName>
    </recommendedName>
</protein>
<dbReference type="Gene3D" id="3.30.450.70">
    <property type="match status" value="1"/>
</dbReference>
<organism evidence="3 4">
    <name type="scientific">Taenia crassiceps</name>
    <dbReference type="NCBI Taxonomy" id="6207"/>
    <lineage>
        <taxon>Eukaryota</taxon>
        <taxon>Metazoa</taxon>
        <taxon>Spiralia</taxon>
        <taxon>Lophotrochozoa</taxon>
        <taxon>Platyhelminthes</taxon>
        <taxon>Cestoda</taxon>
        <taxon>Eucestoda</taxon>
        <taxon>Cyclophyllidea</taxon>
        <taxon>Taeniidae</taxon>
        <taxon>Taenia</taxon>
    </lineage>
</organism>
<proteinExistence type="predicted"/>
<evidence type="ECO:0000313" key="4">
    <source>
        <dbReference type="Proteomes" id="UP001651158"/>
    </source>
</evidence>
<comment type="caution">
    <text evidence="3">The sequence shown here is derived from an EMBL/GenBank/DDBJ whole genome shotgun (WGS) entry which is preliminary data.</text>
</comment>
<sequence length="73" mass="8053">MCGGQLSKGLFSMYIFDVHGNNVLYKEWTKLKMTSTKENDAKLIQGMLVGLKAVCSKLSPLESGLGECLQNVR</sequence>
<evidence type="ECO:0000256" key="2">
    <source>
        <dbReference type="ARBA" id="ARBA00022892"/>
    </source>
</evidence>
<accession>A0ABR4QTJ2</accession>
<keyword evidence="1" id="KW-0813">Transport</keyword>
<reference evidence="3 4" key="1">
    <citation type="journal article" date="2022" name="Front. Cell. Infect. Microbiol.">
        <title>The Genomes of Two Strains of Taenia crassiceps the Animal Model for the Study of Human Cysticercosis.</title>
        <authorList>
            <person name="Bobes R.J."/>
            <person name="Estrada K."/>
            <person name="Rios-Valencia D.G."/>
            <person name="Calderon-Gallegos A."/>
            <person name="de la Torre P."/>
            <person name="Carrero J.C."/>
            <person name="Sanchez-Flores A."/>
            <person name="Laclette J.P."/>
        </authorList>
    </citation>
    <scope>NUCLEOTIDE SEQUENCE [LARGE SCALE GENOMIC DNA]</scope>
    <source>
        <strain evidence="3">WFUcys</strain>
    </source>
</reference>
<dbReference type="Proteomes" id="UP001651158">
    <property type="component" value="Unassembled WGS sequence"/>
</dbReference>
<dbReference type="InterPro" id="IPR007233">
    <property type="entry name" value="TRAPPC"/>
</dbReference>
<evidence type="ECO:0000313" key="3">
    <source>
        <dbReference type="EMBL" id="KAL5112403.1"/>
    </source>
</evidence>
<evidence type="ECO:0000256" key="1">
    <source>
        <dbReference type="ARBA" id="ARBA00022448"/>
    </source>
</evidence>
<dbReference type="EMBL" id="JAKROA010000001">
    <property type="protein sequence ID" value="KAL5112403.1"/>
    <property type="molecule type" value="Genomic_DNA"/>
</dbReference>
<keyword evidence="4" id="KW-1185">Reference proteome</keyword>
<name>A0ABR4QTJ2_9CEST</name>
<dbReference type="Pfam" id="PF04099">
    <property type="entry name" value="Sybindin"/>
    <property type="match status" value="1"/>
</dbReference>
<keyword evidence="2" id="KW-0931">ER-Golgi transport</keyword>
<gene>
    <name evidence="3" type="ORF">TcWFU_006862</name>
</gene>
<evidence type="ECO:0008006" key="5">
    <source>
        <dbReference type="Google" id="ProtNLM"/>
    </source>
</evidence>